<sequence length="72" mass="7864">MGGVKTFTLGDVNDATNSRLWRTMSLLGLGANSCSRMHHEIIQGKHLPIICTEVNAFTLGNLDDASRGHMHD</sequence>
<dbReference type="Proteomes" id="UP000024635">
    <property type="component" value="Unassembled WGS sequence"/>
</dbReference>
<dbReference type="EMBL" id="JARK01001560">
    <property type="protein sequence ID" value="EYB90011.1"/>
    <property type="molecule type" value="Genomic_DNA"/>
</dbReference>
<organism evidence="1 2">
    <name type="scientific">Ancylostoma ceylanicum</name>
    <dbReference type="NCBI Taxonomy" id="53326"/>
    <lineage>
        <taxon>Eukaryota</taxon>
        <taxon>Metazoa</taxon>
        <taxon>Ecdysozoa</taxon>
        <taxon>Nematoda</taxon>
        <taxon>Chromadorea</taxon>
        <taxon>Rhabditida</taxon>
        <taxon>Rhabditina</taxon>
        <taxon>Rhabditomorpha</taxon>
        <taxon>Strongyloidea</taxon>
        <taxon>Ancylostomatidae</taxon>
        <taxon>Ancylostomatinae</taxon>
        <taxon>Ancylostoma</taxon>
    </lineage>
</organism>
<evidence type="ECO:0000313" key="2">
    <source>
        <dbReference type="Proteomes" id="UP000024635"/>
    </source>
</evidence>
<evidence type="ECO:0000313" key="1">
    <source>
        <dbReference type="EMBL" id="EYB90011.1"/>
    </source>
</evidence>
<dbReference type="AlphaFoldDB" id="A0A016SI60"/>
<keyword evidence="2" id="KW-1185">Reference proteome</keyword>
<name>A0A016SI60_9BILA</name>
<proteinExistence type="predicted"/>
<accession>A0A016SI60</accession>
<protein>
    <submittedName>
        <fullName evidence="1">Uncharacterized protein</fullName>
    </submittedName>
</protein>
<comment type="caution">
    <text evidence="1">The sequence shown here is derived from an EMBL/GenBank/DDBJ whole genome shotgun (WGS) entry which is preliminary data.</text>
</comment>
<gene>
    <name evidence="1" type="primary">Acey_s0224.g2707</name>
    <name evidence="1" type="ORF">Y032_0224g2707</name>
</gene>
<reference evidence="2" key="1">
    <citation type="journal article" date="2015" name="Nat. Genet.">
        <title>The genome and transcriptome of the zoonotic hookworm Ancylostoma ceylanicum identify infection-specific gene families.</title>
        <authorList>
            <person name="Schwarz E.M."/>
            <person name="Hu Y."/>
            <person name="Antoshechkin I."/>
            <person name="Miller M.M."/>
            <person name="Sternberg P.W."/>
            <person name="Aroian R.V."/>
        </authorList>
    </citation>
    <scope>NUCLEOTIDE SEQUENCE</scope>
    <source>
        <strain evidence="2">HY135</strain>
    </source>
</reference>